<evidence type="ECO:0000313" key="2">
    <source>
        <dbReference type="EMBL" id="OLN85128.1"/>
    </source>
</evidence>
<gene>
    <name evidence="2" type="ORF">CCHL11_06308</name>
</gene>
<dbReference type="InterPro" id="IPR008313">
    <property type="entry name" value="GH125"/>
</dbReference>
<reference evidence="2 3" key="1">
    <citation type="submission" date="2016-11" db="EMBL/GenBank/DDBJ databases">
        <title>Draft Genome Assembly of Colletotrichum chlorophyti a pathogen of herbaceous plants.</title>
        <authorList>
            <person name="Gan P."/>
            <person name="Narusaka M."/>
            <person name="Tsushima A."/>
            <person name="Narusaka Y."/>
            <person name="Takano Y."/>
            <person name="Shirasu K."/>
        </authorList>
    </citation>
    <scope>NUCLEOTIDE SEQUENCE [LARGE SCALE GENOMIC DNA]</scope>
    <source>
        <strain evidence="2 3">NTL11</strain>
    </source>
</reference>
<dbReference type="GO" id="GO:0003824">
    <property type="term" value="F:catalytic activity"/>
    <property type="evidence" value="ECO:0007669"/>
    <property type="project" value="UniProtKB-ARBA"/>
</dbReference>
<dbReference type="Pfam" id="PF06824">
    <property type="entry name" value="Glyco_hydro_125"/>
    <property type="match status" value="1"/>
</dbReference>
<dbReference type="SUPFAM" id="SSF48208">
    <property type="entry name" value="Six-hairpin glycosidases"/>
    <property type="match status" value="1"/>
</dbReference>
<keyword evidence="1" id="KW-0732">Signal</keyword>
<dbReference type="PIRSF" id="PIRSF028846">
    <property type="entry name" value="UCP028846"/>
    <property type="match status" value="1"/>
</dbReference>
<dbReference type="AlphaFoldDB" id="A0A1Q8RLD1"/>
<dbReference type="STRING" id="708187.A0A1Q8RLD1"/>
<dbReference type="EMBL" id="MPGH01000183">
    <property type="protein sequence ID" value="OLN85128.1"/>
    <property type="molecule type" value="Genomic_DNA"/>
</dbReference>
<sequence>MALLYGLALAGLATAALKPNCPQFTNYAAALHEPFSDGVHKLSYQRPPPECRTASFPEVEKTINEMKTVIKDPDLSRLFENTFPNTLDTTIAWTGLAEEDPDEELSFIITGDINAEWLRDSSNQLQSYRSLLVRNSSSGSLAALYRGAINLQARYVRFAPHCNAFPPPEESQISPTPNDAGGASDHIFPAYPTSSFFECKYELDSLAAFLQLSHDYHAATADKDFFTRFSWSKAVAVLLNITDALRAGTYAADGTLNPSPALFERNSTIATETLANNGNGAPTEGGTGMVRSFFRPSDDSCTYQLFIPANMMFSRYLNSCAGIMDAIDGSLADRMRESAKVIREGIETHGKTTHPRFGEIYSYEVDGFGSHNVMDDANIPSLLSAPHYGYLSANDPVYQNTRRFVLSTSNPYQMRGPVLNATGGPHVGPGNAWPMALIAQLMTSDDDDEIVEGLRQLVSSTDRLGLIHESINSHDASKWTRSWFAWANGLFGQMMLDLRERKPHLLERSYQ</sequence>
<dbReference type="PANTHER" id="PTHR31047:SF1">
    <property type="entry name" value="DUF1237 DOMAIN-CONTAINING PROTEIN"/>
    <property type="match status" value="1"/>
</dbReference>
<keyword evidence="3" id="KW-1185">Reference proteome</keyword>
<proteinExistence type="predicted"/>
<name>A0A1Q8RLD1_9PEZI</name>
<evidence type="ECO:0000313" key="3">
    <source>
        <dbReference type="Proteomes" id="UP000186583"/>
    </source>
</evidence>
<dbReference type="SMART" id="SM01149">
    <property type="entry name" value="DUF1237"/>
    <property type="match status" value="1"/>
</dbReference>
<dbReference type="InterPro" id="IPR012341">
    <property type="entry name" value="6hp_glycosidase-like_sf"/>
</dbReference>
<accession>A0A1Q8RLD1</accession>
<dbReference type="GO" id="GO:0005975">
    <property type="term" value="P:carbohydrate metabolic process"/>
    <property type="evidence" value="ECO:0007669"/>
    <property type="project" value="InterPro"/>
</dbReference>
<feature type="chain" id="PRO_5012593135" evidence="1">
    <location>
        <begin position="16"/>
        <end position="511"/>
    </location>
</feature>
<dbReference type="Proteomes" id="UP000186583">
    <property type="component" value="Unassembled WGS sequence"/>
</dbReference>
<dbReference type="OrthoDB" id="7771656at2759"/>
<dbReference type="InterPro" id="IPR008928">
    <property type="entry name" value="6-hairpin_glycosidase_sf"/>
</dbReference>
<comment type="caution">
    <text evidence="2">The sequence shown here is derived from an EMBL/GenBank/DDBJ whole genome shotgun (WGS) entry which is preliminary data.</text>
</comment>
<dbReference type="Gene3D" id="1.50.10.10">
    <property type="match status" value="1"/>
</dbReference>
<protein>
    <submittedName>
        <fullName evidence="2">Meiotically up-regulated gene 157 protein 1</fullName>
    </submittedName>
</protein>
<organism evidence="2 3">
    <name type="scientific">Colletotrichum chlorophyti</name>
    <dbReference type="NCBI Taxonomy" id="708187"/>
    <lineage>
        <taxon>Eukaryota</taxon>
        <taxon>Fungi</taxon>
        <taxon>Dikarya</taxon>
        <taxon>Ascomycota</taxon>
        <taxon>Pezizomycotina</taxon>
        <taxon>Sordariomycetes</taxon>
        <taxon>Hypocreomycetidae</taxon>
        <taxon>Glomerellales</taxon>
        <taxon>Glomerellaceae</taxon>
        <taxon>Colletotrichum</taxon>
    </lineage>
</organism>
<dbReference type="PANTHER" id="PTHR31047">
    <property type="entry name" value="MEIOTICALLY UP-REGULATED GENE 157 PROTEIN"/>
    <property type="match status" value="1"/>
</dbReference>
<evidence type="ECO:0000256" key="1">
    <source>
        <dbReference type="SAM" id="SignalP"/>
    </source>
</evidence>
<feature type="signal peptide" evidence="1">
    <location>
        <begin position="1"/>
        <end position="15"/>
    </location>
</feature>